<feature type="domain" description="GST N-terminal" evidence="1">
    <location>
        <begin position="1"/>
        <end position="77"/>
    </location>
</feature>
<dbReference type="InterPro" id="IPR010987">
    <property type="entry name" value="Glutathione-S-Trfase_C-like"/>
</dbReference>
<name>A0A4P9VP20_9GAMM</name>
<dbReference type="AlphaFoldDB" id="A0A4P9VP20"/>
<dbReference type="GO" id="GO:0006559">
    <property type="term" value="P:L-phenylalanine catabolic process"/>
    <property type="evidence" value="ECO:0007669"/>
    <property type="project" value="TreeGrafter"/>
</dbReference>
<evidence type="ECO:0000259" key="1">
    <source>
        <dbReference type="PROSITE" id="PS50404"/>
    </source>
</evidence>
<dbReference type="PROSITE" id="PS50404">
    <property type="entry name" value="GST_NTER"/>
    <property type="match status" value="1"/>
</dbReference>
<dbReference type="PANTHER" id="PTHR42673">
    <property type="entry name" value="MALEYLACETOACETATE ISOMERASE"/>
    <property type="match status" value="1"/>
</dbReference>
<dbReference type="GO" id="GO:0006749">
    <property type="term" value="P:glutathione metabolic process"/>
    <property type="evidence" value="ECO:0007669"/>
    <property type="project" value="TreeGrafter"/>
</dbReference>
<evidence type="ECO:0000313" key="3">
    <source>
        <dbReference type="EMBL" id="RDH45228.1"/>
    </source>
</evidence>
<organism evidence="3 4">
    <name type="scientific">Zooshikella ganghwensis</name>
    <dbReference type="NCBI Taxonomy" id="202772"/>
    <lineage>
        <taxon>Bacteria</taxon>
        <taxon>Pseudomonadati</taxon>
        <taxon>Pseudomonadota</taxon>
        <taxon>Gammaproteobacteria</taxon>
        <taxon>Oceanospirillales</taxon>
        <taxon>Zooshikellaceae</taxon>
        <taxon>Zooshikella</taxon>
    </lineage>
</organism>
<dbReference type="RefSeq" id="WP_094788221.1">
    <property type="nucleotide sequence ID" value="NZ_NDXW01000001.1"/>
</dbReference>
<dbReference type="GO" id="GO:0016034">
    <property type="term" value="F:maleylacetoacetate isomerase activity"/>
    <property type="evidence" value="ECO:0007669"/>
    <property type="project" value="TreeGrafter"/>
</dbReference>
<proteinExistence type="predicted"/>
<dbReference type="PROSITE" id="PS50405">
    <property type="entry name" value="GST_CTER"/>
    <property type="match status" value="1"/>
</dbReference>
<dbReference type="PANTHER" id="PTHR42673:SF4">
    <property type="entry name" value="MALEYLACETOACETATE ISOMERASE"/>
    <property type="match status" value="1"/>
</dbReference>
<dbReference type="EMBL" id="NDXW01000001">
    <property type="protein sequence ID" value="RDH45228.1"/>
    <property type="molecule type" value="Genomic_DNA"/>
</dbReference>
<sequence length="216" mass="25130">MQLFTHTMSVTAFTIRLALKLKQVDFEQLVVPHLTSVKRFNEPAQPMSLPLLQDYQLAINQPLAILEYLDEKYPRPPLLPEDIGLRARVRAFAHTVIGELYPYANHKILNYLSQVLLIEEPLQNRWLHDWLLSNLQQLNTLLENNAEWGPFCFGYELTLADLALIPQLHYAQQQMIDLSKLPILVQIYQYCMHLNLFQEAINSPSFKCFWPGKKAT</sequence>
<dbReference type="InterPro" id="IPR036282">
    <property type="entry name" value="Glutathione-S-Trfase_C_sf"/>
</dbReference>
<reference evidence="3 4" key="1">
    <citation type="submission" date="2017-04" db="EMBL/GenBank/DDBJ databases">
        <title>Draft genome sequence of Zooshikella ganghwensis VG4 isolated from Red Sea sediments.</title>
        <authorList>
            <person name="Rehman Z."/>
            <person name="Alam I."/>
            <person name="Kamau A."/>
            <person name="Bajic V."/>
            <person name="Leiknes T."/>
        </authorList>
    </citation>
    <scope>NUCLEOTIDE SEQUENCE [LARGE SCALE GENOMIC DNA]</scope>
    <source>
        <strain evidence="3 4">VG4</strain>
    </source>
</reference>
<dbReference type="Gene3D" id="1.20.1050.10">
    <property type="match status" value="1"/>
</dbReference>
<protein>
    <recommendedName>
        <fullName evidence="5">Maleylacetoacetate isomerase</fullName>
    </recommendedName>
</protein>
<dbReference type="Proteomes" id="UP000257039">
    <property type="component" value="Unassembled WGS sequence"/>
</dbReference>
<dbReference type="SFLD" id="SFLDS00019">
    <property type="entry name" value="Glutathione_Transferase_(cytos"/>
    <property type="match status" value="1"/>
</dbReference>
<dbReference type="Gene3D" id="3.40.30.10">
    <property type="entry name" value="Glutaredoxin"/>
    <property type="match status" value="1"/>
</dbReference>
<dbReference type="SUPFAM" id="SSF52833">
    <property type="entry name" value="Thioredoxin-like"/>
    <property type="match status" value="1"/>
</dbReference>
<evidence type="ECO:0008006" key="5">
    <source>
        <dbReference type="Google" id="ProtNLM"/>
    </source>
</evidence>
<comment type="caution">
    <text evidence="3">The sequence shown here is derived from an EMBL/GenBank/DDBJ whole genome shotgun (WGS) entry which is preliminary data.</text>
</comment>
<gene>
    <name evidence="3" type="ORF">B9G39_18250</name>
</gene>
<accession>A0A4P9VP20</accession>
<dbReference type="InterPro" id="IPR004045">
    <property type="entry name" value="Glutathione_S-Trfase_N"/>
</dbReference>
<evidence type="ECO:0000259" key="2">
    <source>
        <dbReference type="PROSITE" id="PS50405"/>
    </source>
</evidence>
<dbReference type="Pfam" id="PF02798">
    <property type="entry name" value="GST_N"/>
    <property type="match status" value="1"/>
</dbReference>
<evidence type="ECO:0000313" key="4">
    <source>
        <dbReference type="Proteomes" id="UP000257039"/>
    </source>
</evidence>
<keyword evidence="4" id="KW-1185">Reference proteome</keyword>
<feature type="domain" description="GST C-terminal" evidence="2">
    <location>
        <begin position="82"/>
        <end position="216"/>
    </location>
</feature>
<dbReference type="InterPro" id="IPR040079">
    <property type="entry name" value="Glutathione_S-Trfase"/>
</dbReference>
<dbReference type="SUPFAM" id="SSF47616">
    <property type="entry name" value="GST C-terminal domain-like"/>
    <property type="match status" value="1"/>
</dbReference>
<dbReference type="InterPro" id="IPR036249">
    <property type="entry name" value="Thioredoxin-like_sf"/>
</dbReference>
<dbReference type="GO" id="GO:0004364">
    <property type="term" value="F:glutathione transferase activity"/>
    <property type="evidence" value="ECO:0007669"/>
    <property type="project" value="TreeGrafter"/>
</dbReference>